<dbReference type="HOGENOM" id="CLU_015536_1_0_1"/>
<dbReference type="SUPFAM" id="SSF53474">
    <property type="entry name" value="alpha/beta-Hydrolases"/>
    <property type="match status" value="1"/>
</dbReference>
<dbReference type="InterPro" id="IPR029058">
    <property type="entry name" value="AB_hydrolase_fold"/>
</dbReference>
<dbReference type="AlphaFoldDB" id="A0A0C2ZU67"/>
<proteinExistence type="predicted"/>
<evidence type="ECO:0000256" key="1">
    <source>
        <dbReference type="SAM" id="MobiDB-lite"/>
    </source>
</evidence>
<reference evidence="2 3" key="1">
    <citation type="submission" date="2014-04" db="EMBL/GenBank/DDBJ databases">
        <authorList>
            <consortium name="DOE Joint Genome Institute"/>
            <person name="Kuo A."/>
            <person name="Kohler A."/>
            <person name="Nagy L.G."/>
            <person name="Floudas D."/>
            <person name="Copeland A."/>
            <person name="Barry K.W."/>
            <person name="Cichocki N."/>
            <person name="Veneault-Fourrey C."/>
            <person name="LaButti K."/>
            <person name="Lindquist E.A."/>
            <person name="Lipzen A."/>
            <person name="Lundell T."/>
            <person name="Morin E."/>
            <person name="Murat C."/>
            <person name="Sun H."/>
            <person name="Tunlid A."/>
            <person name="Henrissat B."/>
            <person name="Grigoriev I.V."/>
            <person name="Hibbett D.S."/>
            <person name="Martin F."/>
            <person name="Nordberg H.P."/>
            <person name="Cantor M.N."/>
            <person name="Hua S.X."/>
        </authorList>
    </citation>
    <scope>NUCLEOTIDE SEQUENCE [LARGE SCALE GENOMIC DNA]</scope>
    <source>
        <strain evidence="2 3">Foug A</strain>
    </source>
</reference>
<evidence type="ECO:0000313" key="2">
    <source>
        <dbReference type="EMBL" id="KIM56062.1"/>
    </source>
</evidence>
<organism evidence="2 3">
    <name type="scientific">Scleroderma citrinum Foug A</name>
    <dbReference type="NCBI Taxonomy" id="1036808"/>
    <lineage>
        <taxon>Eukaryota</taxon>
        <taxon>Fungi</taxon>
        <taxon>Dikarya</taxon>
        <taxon>Basidiomycota</taxon>
        <taxon>Agaricomycotina</taxon>
        <taxon>Agaricomycetes</taxon>
        <taxon>Agaricomycetidae</taxon>
        <taxon>Boletales</taxon>
        <taxon>Sclerodermatineae</taxon>
        <taxon>Sclerodermataceae</taxon>
        <taxon>Scleroderma</taxon>
    </lineage>
</organism>
<feature type="region of interest" description="Disordered" evidence="1">
    <location>
        <begin position="294"/>
        <end position="325"/>
    </location>
</feature>
<dbReference type="EMBL" id="KN822123">
    <property type="protein sequence ID" value="KIM56062.1"/>
    <property type="molecule type" value="Genomic_DNA"/>
</dbReference>
<dbReference type="PANTHER" id="PTHR11440">
    <property type="entry name" value="LECITHIN-CHOLESTEROL ACYLTRANSFERASE-RELATED"/>
    <property type="match status" value="1"/>
</dbReference>
<sequence>MQEIIDMNNVSFPIHLVTLIRRLFNVISTISLTNQYILSRIQADKHVSEDRAGQPGLYSRLIDRPYQPAHSRWKWLTPGYTYTWTSNIRFVCPDDRRSGICSDHASGPLSDATLHSDCTSGNSVPRFDTHARATDPSPKGDVAKQDIIHRLMCHPTLFDPIRSPRYPIVLCHGLYGFDVRGPSAFPILRYHYWSNVLEILKKRIGADVIVTAVPGTGSIASRAETLDRLLQQKARGRGVNLMAHSMGGLDCRHLITHIQPTEYAPLSLTSISTPHRGSPFMDWCAQYLGLGRHTDPQIPRPSSETLANVDHTKNSDRPAEPPLSLSSLPSSFTTLLLSYLDSPAYANLTTSYLNDIFNPRTPDDPRVKYFSVVSRIDEVNIWHPLWLPKMVLDDAERTARESLKASLGDNPHGTGIPLWEQDDQWGNDGLVTVQSARWGEFLGILEGCDHWDVRGWRGSFMELNVDLPSLSIPLGEVAHRVGGEGWTLGDWTRFINVWRKQEKSAEGELQMSPAISQVTDTIAVPPRDTTRDGRRHRDQDDPVVKASTEHVSAVFDWIVDQAPSPGGSSSSGGKAESKKGPKKDLATKMDLEKFYVSLTRRLYDEGL</sequence>
<reference evidence="3" key="2">
    <citation type="submission" date="2015-01" db="EMBL/GenBank/DDBJ databases">
        <title>Evolutionary Origins and Diversification of the Mycorrhizal Mutualists.</title>
        <authorList>
            <consortium name="DOE Joint Genome Institute"/>
            <consortium name="Mycorrhizal Genomics Consortium"/>
            <person name="Kohler A."/>
            <person name="Kuo A."/>
            <person name="Nagy L.G."/>
            <person name="Floudas D."/>
            <person name="Copeland A."/>
            <person name="Barry K.W."/>
            <person name="Cichocki N."/>
            <person name="Veneault-Fourrey C."/>
            <person name="LaButti K."/>
            <person name="Lindquist E.A."/>
            <person name="Lipzen A."/>
            <person name="Lundell T."/>
            <person name="Morin E."/>
            <person name="Murat C."/>
            <person name="Riley R."/>
            <person name="Ohm R."/>
            <person name="Sun H."/>
            <person name="Tunlid A."/>
            <person name="Henrissat B."/>
            <person name="Grigoriev I.V."/>
            <person name="Hibbett D.S."/>
            <person name="Martin F."/>
        </authorList>
    </citation>
    <scope>NUCLEOTIDE SEQUENCE [LARGE SCALE GENOMIC DNA]</scope>
    <source>
        <strain evidence="3">Foug A</strain>
    </source>
</reference>
<dbReference type="Proteomes" id="UP000053989">
    <property type="component" value="Unassembled WGS sequence"/>
</dbReference>
<dbReference type="OrthoDB" id="5592486at2759"/>
<feature type="compositionally biased region" description="Basic and acidic residues" evidence="1">
    <location>
        <begin position="310"/>
        <end position="319"/>
    </location>
</feature>
<name>A0A0C2ZU67_9AGAM</name>
<feature type="region of interest" description="Disordered" evidence="1">
    <location>
        <begin position="562"/>
        <end position="584"/>
    </location>
</feature>
<keyword evidence="3" id="KW-1185">Reference proteome</keyword>
<gene>
    <name evidence="2" type="ORF">SCLCIDRAFT_1220560</name>
</gene>
<protein>
    <recommendedName>
        <fullName evidence="4">DUF676 domain-containing protein</fullName>
    </recommendedName>
</protein>
<feature type="compositionally biased region" description="Low complexity" evidence="1">
    <location>
        <begin position="563"/>
        <end position="574"/>
    </location>
</feature>
<evidence type="ECO:0000313" key="3">
    <source>
        <dbReference type="Proteomes" id="UP000053989"/>
    </source>
</evidence>
<feature type="compositionally biased region" description="Basic and acidic residues" evidence="1">
    <location>
        <begin position="528"/>
        <end position="543"/>
    </location>
</feature>
<feature type="compositionally biased region" description="Basic and acidic residues" evidence="1">
    <location>
        <begin position="575"/>
        <end position="584"/>
    </location>
</feature>
<accession>A0A0C2ZU67</accession>
<dbReference type="Gene3D" id="3.40.50.1820">
    <property type="entry name" value="alpha/beta hydrolase"/>
    <property type="match status" value="1"/>
</dbReference>
<feature type="region of interest" description="Disordered" evidence="1">
    <location>
        <begin position="524"/>
        <end position="545"/>
    </location>
</feature>
<evidence type="ECO:0008006" key="4">
    <source>
        <dbReference type="Google" id="ProtNLM"/>
    </source>
</evidence>
<dbReference type="InParanoid" id="A0A0C2ZU67"/>
<dbReference type="STRING" id="1036808.A0A0C2ZU67"/>